<dbReference type="InterPro" id="IPR036291">
    <property type="entry name" value="NAD(P)-bd_dom_sf"/>
</dbReference>
<proteinExistence type="predicted"/>
<dbReference type="RefSeq" id="WP_367780129.1">
    <property type="nucleotide sequence ID" value="NZ_JBFMIA010000013.1"/>
</dbReference>
<feature type="domain" description="GFO/IDH/MocA-like oxidoreductase" evidence="2">
    <location>
        <begin position="132"/>
        <end position="246"/>
    </location>
</feature>
<dbReference type="EMBL" id="JBFMIA010000013">
    <property type="protein sequence ID" value="MEW9502637.1"/>
    <property type="molecule type" value="Genomic_DNA"/>
</dbReference>
<sequence>MMRIGVIGTNWITDRFINASQDVESAKITAVCSRSQEKGDEFAKKHGIPNVYTSIQALCQSGEIDGVYIATPNAVHHEQTIECLEAGIPVLCEKPLTATYELAEKMIQTSRQNGVLLMEAMKSTVMPNFKRVKELLPTLGTIRQYSAHFSRYSSRYDQFKQGKIENAFKPEMANGSVMDLGVYTIYPLIALFGMPKEVKAISTNLHTGVDGQGMVLLSYADMDAVVTFSKITDSYLPSEISGENAALHISHISGPDNVLKITKGGEREDLTVAQPKASMAYELEEFVHAFENGQIESSTNTHELSLNVVALMQTIRQQTGVSYPLD</sequence>
<feature type="domain" description="Gfo/Idh/MocA-like oxidoreductase N-terminal" evidence="1">
    <location>
        <begin position="2"/>
        <end position="119"/>
    </location>
</feature>
<evidence type="ECO:0000259" key="1">
    <source>
        <dbReference type="Pfam" id="PF01408"/>
    </source>
</evidence>
<dbReference type="SUPFAM" id="SSF51735">
    <property type="entry name" value="NAD(P)-binding Rossmann-fold domains"/>
    <property type="match status" value="1"/>
</dbReference>
<evidence type="ECO:0000313" key="4">
    <source>
        <dbReference type="Proteomes" id="UP001556040"/>
    </source>
</evidence>
<evidence type="ECO:0000313" key="3">
    <source>
        <dbReference type="EMBL" id="MEW9502637.1"/>
    </source>
</evidence>
<dbReference type="Pfam" id="PF01408">
    <property type="entry name" value="GFO_IDH_MocA"/>
    <property type="match status" value="1"/>
</dbReference>
<dbReference type="Pfam" id="PF22725">
    <property type="entry name" value="GFO_IDH_MocA_C3"/>
    <property type="match status" value="1"/>
</dbReference>
<organism evidence="3 4">
    <name type="scientific">Jeotgalibacillus marinus</name>
    <dbReference type="NCBI Taxonomy" id="86667"/>
    <lineage>
        <taxon>Bacteria</taxon>
        <taxon>Bacillati</taxon>
        <taxon>Bacillota</taxon>
        <taxon>Bacilli</taxon>
        <taxon>Bacillales</taxon>
        <taxon>Caryophanaceae</taxon>
        <taxon>Jeotgalibacillus</taxon>
    </lineage>
</organism>
<dbReference type="Gene3D" id="3.40.50.720">
    <property type="entry name" value="NAD(P)-binding Rossmann-like Domain"/>
    <property type="match status" value="1"/>
</dbReference>
<comment type="caution">
    <text evidence="3">The sequence shown here is derived from an EMBL/GenBank/DDBJ whole genome shotgun (WGS) entry which is preliminary data.</text>
</comment>
<reference evidence="3 4" key="1">
    <citation type="journal article" date="1979" name="Int. J. Syst. Evol. Microbiol.">
        <title>Bacillus globisporus subsp. marinus subsp. nov.</title>
        <authorList>
            <person name="Liu H."/>
        </authorList>
    </citation>
    <scope>NUCLEOTIDE SEQUENCE [LARGE SCALE GENOMIC DNA]</scope>
    <source>
        <strain evidence="3 4">DSM 1297</strain>
    </source>
</reference>
<dbReference type="Proteomes" id="UP001556040">
    <property type="component" value="Unassembled WGS sequence"/>
</dbReference>
<dbReference type="PANTHER" id="PTHR43054">
    <property type="match status" value="1"/>
</dbReference>
<accession>A0ABV3Q5L5</accession>
<dbReference type="InterPro" id="IPR055170">
    <property type="entry name" value="GFO_IDH_MocA-like_dom"/>
</dbReference>
<dbReference type="InterPro" id="IPR000683">
    <property type="entry name" value="Gfo/Idh/MocA-like_OxRdtase_N"/>
</dbReference>
<dbReference type="Gene3D" id="3.30.360.10">
    <property type="entry name" value="Dihydrodipicolinate Reductase, domain 2"/>
    <property type="match status" value="1"/>
</dbReference>
<protein>
    <submittedName>
        <fullName evidence="3">Gfo/Idh/MocA family oxidoreductase</fullName>
    </submittedName>
</protein>
<evidence type="ECO:0000259" key="2">
    <source>
        <dbReference type="Pfam" id="PF22725"/>
    </source>
</evidence>
<gene>
    <name evidence="3" type="ORF">AB1471_12640</name>
</gene>
<dbReference type="PANTHER" id="PTHR43054:SF1">
    <property type="entry name" value="SCYLLO-INOSITOL 2-DEHYDROGENASE (NADP(+)) IOLU"/>
    <property type="match status" value="1"/>
</dbReference>
<dbReference type="SUPFAM" id="SSF55347">
    <property type="entry name" value="Glyceraldehyde-3-phosphate dehydrogenase-like, C-terminal domain"/>
    <property type="match status" value="1"/>
</dbReference>
<name>A0ABV3Q5L5_9BACL</name>
<keyword evidence="4" id="KW-1185">Reference proteome</keyword>